<dbReference type="Pfam" id="PF01145">
    <property type="entry name" value="Band_7"/>
    <property type="match status" value="1"/>
</dbReference>
<dbReference type="Gene3D" id="3.30.479.30">
    <property type="entry name" value="Band 7 domain"/>
    <property type="match status" value="1"/>
</dbReference>
<evidence type="ECO:0000256" key="3">
    <source>
        <dbReference type="ARBA" id="ARBA00023128"/>
    </source>
</evidence>
<dbReference type="GO" id="GO:0005886">
    <property type="term" value="C:plasma membrane"/>
    <property type="evidence" value="ECO:0007669"/>
    <property type="project" value="UniProtKB-ARBA"/>
</dbReference>
<dbReference type="Proteomes" id="UP000002630">
    <property type="component" value="Linkage Group LG09"/>
</dbReference>
<dbReference type="FunFam" id="3.30.479.30:FF:000004">
    <property type="entry name" value="Putative membrane protease family, stomatin"/>
    <property type="match status" value="1"/>
</dbReference>
<dbReference type="InParanoid" id="D8LIQ8"/>
<organism evidence="6 7">
    <name type="scientific">Ectocarpus siliculosus</name>
    <name type="common">Brown alga</name>
    <name type="synonym">Conferva siliculosa</name>
    <dbReference type="NCBI Taxonomy" id="2880"/>
    <lineage>
        <taxon>Eukaryota</taxon>
        <taxon>Sar</taxon>
        <taxon>Stramenopiles</taxon>
        <taxon>Ochrophyta</taxon>
        <taxon>PX clade</taxon>
        <taxon>Phaeophyceae</taxon>
        <taxon>Ectocarpales</taxon>
        <taxon>Ectocarpaceae</taxon>
        <taxon>Ectocarpus</taxon>
    </lineage>
</organism>
<feature type="region of interest" description="Disordered" evidence="4">
    <location>
        <begin position="15"/>
        <end position="78"/>
    </location>
</feature>
<dbReference type="AlphaFoldDB" id="D8LIQ8"/>
<protein>
    <recommendedName>
        <fullName evidence="5">Band 7 domain-containing protein</fullName>
    </recommendedName>
</protein>
<dbReference type="eggNOG" id="KOG2620">
    <property type="taxonomic scope" value="Eukaryota"/>
</dbReference>
<name>D8LIQ8_ECTSI</name>
<dbReference type="GO" id="GO:0098552">
    <property type="term" value="C:side of membrane"/>
    <property type="evidence" value="ECO:0007669"/>
    <property type="project" value="UniProtKB-ARBA"/>
</dbReference>
<sequence length="426" mass="45523">MIGLTNRRVGAALAQRAGSGQAAQRTASSFCSGRGGGGSATTSVPAGSARSSLVSRGTGSWRQQQRQPWQNHQRQQQSRALSYRFGVGQSWGGGGDVDDPWPVSHPNSFVNVCPQGSRMVVERLGKLSSIERPGWFIAIPVIDKIAYRVDMRERNISITPQAAITKDNVSVEVSGNLYVQFEDPEKAAYGSANPLYAVRQHAQSSMRASIGELELDEILHARAQLNSMIKDTLQSAADAWGMEVKRYEITEITPDAQISEAMDKQAAAERIRRERVLTAEGEKKAYTLQSEGVKIQLINESEGKLIQVQNAAKADKERIRLEAEGEAEARLVKAQAEAQALAVVAEALRDAAGSDAAQLQIAKQYIDMYGEMGKSSNTMLFSDRPADVNALIAQASAVLSSAGAASKAAAGPEPGPPKAISGGSSS</sequence>
<dbReference type="CDD" id="cd08829">
    <property type="entry name" value="SPFH_paraslipin"/>
    <property type="match status" value="1"/>
</dbReference>
<reference evidence="6 7" key="1">
    <citation type="journal article" date="2010" name="Nature">
        <title>The Ectocarpus genome and the independent evolution of multicellularity in brown algae.</title>
        <authorList>
            <person name="Cock J.M."/>
            <person name="Sterck L."/>
            <person name="Rouze P."/>
            <person name="Scornet D."/>
            <person name="Allen A.E."/>
            <person name="Amoutzias G."/>
            <person name="Anthouard V."/>
            <person name="Artiguenave F."/>
            <person name="Aury J.M."/>
            <person name="Badger J.H."/>
            <person name="Beszteri B."/>
            <person name="Billiau K."/>
            <person name="Bonnet E."/>
            <person name="Bothwell J.H."/>
            <person name="Bowler C."/>
            <person name="Boyen C."/>
            <person name="Brownlee C."/>
            <person name="Carrano C.J."/>
            <person name="Charrier B."/>
            <person name="Cho G.Y."/>
            <person name="Coelho S.M."/>
            <person name="Collen J."/>
            <person name="Corre E."/>
            <person name="Da Silva C."/>
            <person name="Delage L."/>
            <person name="Delaroque N."/>
            <person name="Dittami S.M."/>
            <person name="Doulbeau S."/>
            <person name="Elias M."/>
            <person name="Farnham G."/>
            <person name="Gachon C.M."/>
            <person name="Gschloessl B."/>
            <person name="Heesch S."/>
            <person name="Jabbari K."/>
            <person name="Jubin C."/>
            <person name="Kawai H."/>
            <person name="Kimura K."/>
            <person name="Kloareg B."/>
            <person name="Kupper F.C."/>
            <person name="Lang D."/>
            <person name="Le Bail A."/>
            <person name="Leblanc C."/>
            <person name="Lerouge P."/>
            <person name="Lohr M."/>
            <person name="Lopez P.J."/>
            <person name="Martens C."/>
            <person name="Maumus F."/>
            <person name="Michel G."/>
            <person name="Miranda-Saavedra D."/>
            <person name="Morales J."/>
            <person name="Moreau H."/>
            <person name="Motomura T."/>
            <person name="Nagasato C."/>
            <person name="Napoli C.A."/>
            <person name="Nelson D.R."/>
            <person name="Nyvall-Collen P."/>
            <person name="Peters A.F."/>
            <person name="Pommier C."/>
            <person name="Potin P."/>
            <person name="Poulain J."/>
            <person name="Quesneville H."/>
            <person name="Read B."/>
            <person name="Rensing S.A."/>
            <person name="Ritter A."/>
            <person name="Rousvoal S."/>
            <person name="Samanta M."/>
            <person name="Samson G."/>
            <person name="Schroeder D.C."/>
            <person name="Segurens B."/>
            <person name="Strittmatter M."/>
            <person name="Tonon T."/>
            <person name="Tregear J.W."/>
            <person name="Valentin K."/>
            <person name="von Dassow P."/>
            <person name="Yamagishi T."/>
            <person name="Van de Peer Y."/>
            <person name="Wincker P."/>
        </authorList>
    </citation>
    <scope>NUCLEOTIDE SEQUENCE [LARGE SCALE GENOMIC DNA]</scope>
    <source>
        <strain evidence="7">Ec32 / CCAP1310/4</strain>
    </source>
</reference>
<feature type="domain" description="Band 7" evidence="5">
    <location>
        <begin position="108"/>
        <end position="266"/>
    </location>
</feature>
<dbReference type="STRING" id="2880.D8LIQ8"/>
<dbReference type="InterPro" id="IPR001107">
    <property type="entry name" value="Band_7"/>
</dbReference>
<dbReference type="PANTHER" id="PTHR43327">
    <property type="entry name" value="STOMATIN-LIKE PROTEIN 2, MITOCHONDRIAL"/>
    <property type="match status" value="1"/>
</dbReference>
<dbReference type="GO" id="GO:0007005">
    <property type="term" value="P:mitochondrion organization"/>
    <property type="evidence" value="ECO:0007669"/>
    <property type="project" value="TreeGrafter"/>
</dbReference>
<evidence type="ECO:0000313" key="6">
    <source>
        <dbReference type="EMBL" id="CBN79431.1"/>
    </source>
</evidence>
<dbReference type="SMART" id="SM00244">
    <property type="entry name" value="PHB"/>
    <property type="match status" value="1"/>
</dbReference>
<dbReference type="SUPFAM" id="SSF117892">
    <property type="entry name" value="Band 7/SPFH domain"/>
    <property type="match status" value="1"/>
</dbReference>
<dbReference type="OMA" id="AENPIFA"/>
<dbReference type="FunCoup" id="D8LIQ8">
    <property type="interactions" value="511"/>
</dbReference>
<keyword evidence="7" id="KW-1185">Reference proteome</keyword>
<feature type="compositionally biased region" description="Low complexity" evidence="4">
    <location>
        <begin position="403"/>
        <end position="412"/>
    </location>
</feature>
<evidence type="ECO:0000259" key="5">
    <source>
        <dbReference type="SMART" id="SM00244"/>
    </source>
</evidence>
<proteinExistence type="inferred from homology"/>
<accession>D8LIQ8</accession>
<dbReference type="EMBL" id="FN648403">
    <property type="protein sequence ID" value="CBN79431.1"/>
    <property type="molecule type" value="Genomic_DNA"/>
</dbReference>
<evidence type="ECO:0000256" key="2">
    <source>
        <dbReference type="ARBA" id="ARBA00008164"/>
    </source>
</evidence>
<dbReference type="InterPro" id="IPR032435">
    <property type="entry name" value="STML2-like_C"/>
</dbReference>
<feature type="compositionally biased region" description="Polar residues" evidence="4">
    <location>
        <begin position="49"/>
        <end position="61"/>
    </location>
</feature>
<feature type="compositionally biased region" description="Low complexity" evidence="4">
    <location>
        <begin position="15"/>
        <end position="32"/>
    </location>
</feature>
<evidence type="ECO:0000313" key="7">
    <source>
        <dbReference type="Proteomes" id="UP000002630"/>
    </source>
</evidence>
<evidence type="ECO:0000256" key="1">
    <source>
        <dbReference type="ARBA" id="ARBA00004173"/>
    </source>
</evidence>
<dbReference type="OrthoDB" id="434619at2759"/>
<dbReference type="InterPro" id="IPR001972">
    <property type="entry name" value="Stomatin_HflK_fam"/>
</dbReference>
<dbReference type="InterPro" id="IPR036013">
    <property type="entry name" value="Band_7/SPFH_dom_sf"/>
</dbReference>
<dbReference type="PANTHER" id="PTHR43327:SF10">
    <property type="entry name" value="STOMATIN-LIKE PROTEIN 2, MITOCHONDRIAL"/>
    <property type="match status" value="1"/>
</dbReference>
<feature type="compositionally biased region" description="Low complexity" evidence="4">
    <location>
        <begin position="62"/>
        <end position="78"/>
    </location>
</feature>
<evidence type="ECO:0000256" key="4">
    <source>
        <dbReference type="SAM" id="MobiDB-lite"/>
    </source>
</evidence>
<dbReference type="GO" id="GO:0005739">
    <property type="term" value="C:mitochondrion"/>
    <property type="evidence" value="ECO:0007669"/>
    <property type="project" value="UniProtKB-SubCell"/>
</dbReference>
<dbReference type="InterPro" id="IPR050710">
    <property type="entry name" value="Band7/mec-2_domain"/>
</dbReference>
<comment type="similarity">
    <text evidence="2">Belongs to the band 7/mec-2 family.</text>
</comment>
<dbReference type="PRINTS" id="PR00721">
    <property type="entry name" value="STOMATIN"/>
</dbReference>
<comment type="subcellular location">
    <subcellularLocation>
        <location evidence="1">Mitochondrion</location>
    </subcellularLocation>
</comment>
<gene>
    <name evidence="6" type="ORF">Esi_0224_0002</name>
</gene>
<feature type="region of interest" description="Disordered" evidence="4">
    <location>
        <begin position="403"/>
        <end position="426"/>
    </location>
</feature>
<dbReference type="Pfam" id="PF16200">
    <property type="entry name" value="Band_7_C"/>
    <property type="match status" value="1"/>
</dbReference>
<keyword evidence="3" id="KW-0496">Mitochondrion</keyword>
<dbReference type="EMBL" id="FN649734">
    <property type="protein sequence ID" value="CBN79431.1"/>
    <property type="molecule type" value="Genomic_DNA"/>
</dbReference>